<protein>
    <submittedName>
        <fullName evidence="3">Uncharacterized protein</fullName>
    </submittedName>
</protein>
<dbReference type="InterPro" id="IPR000477">
    <property type="entry name" value="RT_dom"/>
</dbReference>
<comment type="caution">
    <text evidence="3">The sequence shown here is derived from an EMBL/GenBank/DDBJ whole genome shotgun (WGS) entry which is preliminary data.</text>
</comment>
<dbReference type="Pfam" id="PF00078">
    <property type="entry name" value="RVT_1"/>
    <property type="match status" value="1"/>
</dbReference>
<dbReference type="PANTHER" id="PTHR31513">
    <property type="entry name" value="EPHRIN TYPE-B RECEPTOR"/>
    <property type="match status" value="1"/>
</dbReference>
<evidence type="ECO:0000259" key="1">
    <source>
        <dbReference type="Pfam" id="PF00078"/>
    </source>
</evidence>
<evidence type="ECO:0000313" key="3">
    <source>
        <dbReference type="EMBL" id="RVW40644.1"/>
    </source>
</evidence>
<name>A0A438DYT5_VITVI</name>
<dbReference type="InterPro" id="IPR043502">
    <property type="entry name" value="DNA/RNA_pol_sf"/>
</dbReference>
<dbReference type="InterPro" id="IPR058316">
    <property type="entry name" value="DUF8003"/>
</dbReference>
<reference evidence="3 4" key="1">
    <citation type="journal article" date="2018" name="PLoS Genet.">
        <title>Population sequencing reveals clonal diversity and ancestral inbreeding in the grapevine cultivar Chardonnay.</title>
        <authorList>
            <person name="Roach M.J."/>
            <person name="Johnson D.L."/>
            <person name="Bohlmann J."/>
            <person name="van Vuuren H.J."/>
            <person name="Jones S.J."/>
            <person name="Pretorius I.S."/>
            <person name="Schmidt S.A."/>
            <person name="Borneman A.R."/>
        </authorList>
    </citation>
    <scope>NUCLEOTIDE SEQUENCE [LARGE SCALE GENOMIC DNA]</scope>
    <source>
        <strain evidence="4">cv. Chardonnay</strain>
        <tissue evidence="3">Leaf</tissue>
    </source>
</reference>
<dbReference type="Pfam" id="PF26010">
    <property type="entry name" value="DUF8003"/>
    <property type="match status" value="1"/>
</dbReference>
<dbReference type="SUPFAM" id="SSF56672">
    <property type="entry name" value="DNA/RNA polymerases"/>
    <property type="match status" value="1"/>
</dbReference>
<gene>
    <name evidence="3" type="ORF">CK203_079210</name>
</gene>
<feature type="domain" description="DUF8003" evidence="2">
    <location>
        <begin position="124"/>
        <end position="204"/>
    </location>
</feature>
<dbReference type="Proteomes" id="UP000288805">
    <property type="component" value="Unassembled WGS sequence"/>
</dbReference>
<dbReference type="EMBL" id="QGNW01001456">
    <property type="protein sequence ID" value="RVW40644.1"/>
    <property type="molecule type" value="Genomic_DNA"/>
</dbReference>
<organism evidence="3 4">
    <name type="scientific">Vitis vinifera</name>
    <name type="common">Grape</name>
    <dbReference type="NCBI Taxonomy" id="29760"/>
    <lineage>
        <taxon>Eukaryota</taxon>
        <taxon>Viridiplantae</taxon>
        <taxon>Streptophyta</taxon>
        <taxon>Embryophyta</taxon>
        <taxon>Tracheophyta</taxon>
        <taxon>Spermatophyta</taxon>
        <taxon>Magnoliopsida</taxon>
        <taxon>eudicotyledons</taxon>
        <taxon>Gunneridae</taxon>
        <taxon>Pentapetalae</taxon>
        <taxon>rosids</taxon>
        <taxon>Vitales</taxon>
        <taxon>Vitaceae</taxon>
        <taxon>Viteae</taxon>
        <taxon>Vitis</taxon>
    </lineage>
</organism>
<proteinExistence type="predicted"/>
<evidence type="ECO:0000313" key="4">
    <source>
        <dbReference type="Proteomes" id="UP000288805"/>
    </source>
</evidence>
<dbReference type="AlphaFoldDB" id="A0A438DYT5"/>
<feature type="domain" description="Reverse transcriptase" evidence="1">
    <location>
        <begin position="459"/>
        <end position="616"/>
    </location>
</feature>
<sequence>MGSIQWPLLTLDIYGALRTNGQSYVGATRNINGTLIGGLGGGSGGTILLFLQTLVLAENSSLSAVGGNGGLFGGGGGGGGRVHFHWSKIDVGDEYVPVAMISGAIDSSGGAGNNGGFHGEEGTVTGKKCPKGLYGTFCNECPVGTYKDVDGSDVHLCAPCSLDLLPNRADFIYVREGAHTAGGVTQQSCPYKCISDKYRMPNCYTPLEELMYTFGGPWPFSLLLSCILVLLAILLSTLRIKLVGSGCSYHSTNSIETQSHNHFPYLLSLSEVRGTRAEETQSHVYRMYFMGPNTFREPWHLPYSPPNAIIEIVYEDAFNRFIDEINSVAAYDWWEGSVHSILSVLAYPCAWSWKQWRRRNKIHRLQEFVKSEYDHSCLRSCRSRALYKGMKPREWHCIRDMNFDTLNVQDVVKLEEMILKEEVLNALLDLNGDKAPGLDGQICEMSQCDFSSVGSKEKGVEEPKDFRPKSLVRSLYKLLAKVLANRLKKMVSKVVSSFQNAFVERRQILDVVLIANEEIDSMLKSKNCGVLCKLDIEKSYDHVNWDFLLLGKMGLGQKWINWIRCRWCIPTSFLALVKDTPSFFQSSRGLRQGDLLSLYSFVLDMEMLSCLLKRAKKGSYLFGFKILWFATEREAFWKHIRNGEYGEVEGGGVVHDKYGVSSKEAYVTVLWNQSNVRGCWTPSFSRHLKDWEIEIMKCFISKLQEKVVHGGGEDKVI</sequence>
<dbReference type="PANTHER" id="PTHR31513:SF2">
    <property type="entry name" value="MRAZ"/>
    <property type="match status" value="1"/>
</dbReference>
<accession>A0A438DYT5</accession>
<evidence type="ECO:0000259" key="2">
    <source>
        <dbReference type="Pfam" id="PF26010"/>
    </source>
</evidence>